<protein>
    <submittedName>
        <fullName evidence="2">Uncharacterized protein</fullName>
    </submittedName>
</protein>
<reference evidence="2" key="1">
    <citation type="submission" date="2023-07" db="EMBL/GenBank/DDBJ databases">
        <title>Evaluation of the beneficial properties of pineapple isolates.</title>
        <authorList>
            <person name="Adefiranye O."/>
        </authorList>
    </citation>
    <scope>NUCLEOTIDE SEQUENCE</scope>
    <source>
        <strain evidence="2">PAPLE_T1</strain>
    </source>
</reference>
<keyword evidence="1" id="KW-0472">Membrane</keyword>
<accession>A0AAW7MG83</accession>
<sequence length="56" mass="6204">MNDIVVVICCGIAALVGGLITEVTLKNKPILIRLLSILIIYIIVFVILLLISFKFF</sequence>
<dbReference type="AlphaFoldDB" id="A0AAW7MG83"/>
<gene>
    <name evidence="2" type="ORF">QYH67_11875</name>
</gene>
<feature type="transmembrane region" description="Helical" evidence="1">
    <location>
        <begin position="30"/>
        <end position="53"/>
    </location>
</feature>
<evidence type="ECO:0000313" key="2">
    <source>
        <dbReference type="EMBL" id="MDN4534246.1"/>
    </source>
</evidence>
<organism evidence="2 3">
    <name type="scientific">Staphylococcus auricularis</name>
    <dbReference type="NCBI Taxonomy" id="29379"/>
    <lineage>
        <taxon>Bacteria</taxon>
        <taxon>Bacillati</taxon>
        <taxon>Bacillota</taxon>
        <taxon>Bacilli</taxon>
        <taxon>Bacillales</taxon>
        <taxon>Staphylococcaceae</taxon>
        <taxon>Staphylococcus</taxon>
    </lineage>
</organism>
<dbReference type="RefSeq" id="WP_191962512.1">
    <property type="nucleotide sequence ID" value="NZ_JAGSWU010000027.1"/>
</dbReference>
<name>A0AAW7MG83_9STAP</name>
<dbReference type="EMBL" id="JAUHQC010000016">
    <property type="protein sequence ID" value="MDN4534246.1"/>
    <property type="molecule type" value="Genomic_DNA"/>
</dbReference>
<proteinExistence type="predicted"/>
<dbReference type="Proteomes" id="UP001171687">
    <property type="component" value="Unassembled WGS sequence"/>
</dbReference>
<keyword evidence="1" id="KW-0812">Transmembrane</keyword>
<comment type="caution">
    <text evidence="2">The sequence shown here is derived from an EMBL/GenBank/DDBJ whole genome shotgun (WGS) entry which is preliminary data.</text>
</comment>
<keyword evidence="1" id="KW-1133">Transmembrane helix</keyword>
<evidence type="ECO:0000313" key="3">
    <source>
        <dbReference type="Proteomes" id="UP001171687"/>
    </source>
</evidence>
<evidence type="ECO:0000256" key="1">
    <source>
        <dbReference type="SAM" id="Phobius"/>
    </source>
</evidence>